<comment type="similarity">
    <text evidence="1">Belongs to the glycosyltransferase group 1 family. Glycosyltransferase 4 subfamily.</text>
</comment>
<evidence type="ECO:0000256" key="4">
    <source>
        <dbReference type="ARBA" id="ARBA00044517"/>
    </source>
</evidence>
<dbReference type="CDD" id="cd03801">
    <property type="entry name" value="GT4_PimA-like"/>
    <property type="match status" value="1"/>
</dbReference>
<dbReference type="InterPro" id="IPR022701">
    <property type="entry name" value="QTMAN_N"/>
</dbReference>
<evidence type="ECO:0000256" key="2">
    <source>
        <dbReference type="ARBA" id="ARBA00022676"/>
    </source>
</evidence>
<evidence type="ECO:0000256" key="3">
    <source>
        <dbReference type="ARBA" id="ARBA00022679"/>
    </source>
</evidence>
<keyword evidence="3" id="KW-0808">Transferase</keyword>
<evidence type="ECO:0000256" key="5">
    <source>
        <dbReference type="ARBA" id="ARBA00044539"/>
    </source>
</evidence>
<comment type="catalytic activity">
    <reaction evidence="6">
        <text>queuosine(34) in tRNA(Asp) + GDP-alpha-D-mannose = O-4''-alpha-D-mannosylqueuosine(34) in tRNA(Asp) + GDP + H(+)</text>
        <dbReference type="Rhea" id="RHEA:12885"/>
        <dbReference type="Rhea" id="RHEA-COMP:18572"/>
        <dbReference type="Rhea" id="RHEA-COMP:18581"/>
        <dbReference type="ChEBI" id="CHEBI:15378"/>
        <dbReference type="ChEBI" id="CHEBI:57527"/>
        <dbReference type="ChEBI" id="CHEBI:58189"/>
        <dbReference type="ChEBI" id="CHEBI:194431"/>
        <dbReference type="ChEBI" id="CHEBI:194442"/>
        <dbReference type="EC" id="2.4.1.110"/>
    </reaction>
    <physiologicalReaction direction="left-to-right" evidence="6">
        <dbReference type="Rhea" id="RHEA:12886"/>
    </physiologicalReaction>
</comment>
<comment type="caution">
    <text evidence="9">The sequence shown here is derived from an EMBL/GenBank/DDBJ whole genome shotgun (WGS) entry which is preliminary data.</text>
</comment>
<dbReference type="PANTHER" id="PTHR13615">
    <property type="entry name" value="GLYCOSYLTRANSFERASE-LIKE 1"/>
    <property type="match status" value="1"/>
</dbReference>
<evidence type="ECO:0000313" key="10">
    <source>
        <dbReference type="Proteomes" id="UP000650524"/>
    </source>
</evidence>
<dbReference type="Pfam" id="PF12038">
    <property type="entry name" value="QTMAN_N"/>
    <property type="match status" value="1"/>
</dbReference>
<evidence type="ECO:0000259" key="7">
    <source>
        <dbReference type="Pfam" id="PF00534"/>
    </source>
</evidence>
<sequence>MKFLFLEPFFGGSHQDFAEGLISHSQHRIDLLTLPSRFWKWRMRGSALYFLKKVPDLKGYDGLITSDLMSLSDFKGLTGPSCPPALVYFHENQLTYPLAPGETIDYQFGFTDITTGLASDRILFNSHTHFNAFFEALPRFLKMMPEYRPLWVIDEIRSKAKVLYPGCRFPSEETEFHFPQSAPPLIIWNHRWEFDKNPGDFFGALDAVLDRGLDFRLALLGQNFQMVPKAFIAAKERFGTRIVQYGYVESREMYRRWLKRGSIVVSTATQENFGISIVEAIRHGCIPLLPHRLSYPEIIPESLHNDFLYKDQNDLVEKLCAVILDCSRHRNRIEKLSREMGRFSWDKMITEYDEELRCLAEITTGREGGNLSA</sequence>
<dbReference type="AlphaFoldDB" id="A0A8J6T284"/>
<evidence type="ECO:0000256" key="6">
    <source>
        <dbReference type="ARBA" id="ARBA00048439"/>
    </source>
</evidence>
<reference evidence="9 10" key="1">
    <citation type="submission" date="2020-08" db="EMBL/GenBank/DDBJ databases">
        <title>Bridging the membrane lipid divide: bacteria of the FCB group superphylum have the potential to synthesize archaeal ether lipids.</title>
        <authorList>
            <person name="Villanueva L."/>
            <person name="Von Meijenfeldt F.A.B."/>
            <person name="Westbye A.B."/>
            <person name="Yadav S."/>
            <person name="Hopmans E.C."/>
            <person name="Dutilh B.E."/>
            <person name="Sinninghe Damste J.S."/>
        </authorList>
    </citation>
    <scope>NUCLEOTIDE SEQUENCE [LARGE SCALE GENOMIC DNA]</scope>
    <source>
        <strain evidence="9">NIOZ-UU27</strain>
    </source>
</reference>
<name>A0A8J6T284_9DELT</name>
<dbReference type="Pfam" id="PF00534">
    <property type="entry name" value="Glycos_transf_1"/>
    <property type="match status" value="1"/>
</dbReference>
<dbReference type="Gene3D" id="3.40.50.2000">
    <property type="entry name" value="Glycogen Phosphorylase B"/>
    <property type="match status" value="1"/>
</dbReference>
<dbReference type="InterPro" id="IPR051862">
    <property type="entry name" value="GT-like_domain_containing_1"/>
</dbReference>
<protein>
    <recommendedName>
        <fullName evidence="5">tRNA-queuosine alpha-mannosyltransferase</fullName>
        <ecNumber evidence="4">2.4.1.110</ecNumber>
    </recommendedName>
</protein>
<proteinExistence type="inferred from homology"/>
<dbReference type="InterPro" id="IPR001296">
    <property type="entry name" value="Glyco_trans_1"/>
</dbReference>
<dbReference type="Proteomes" id="UP000650524">
    <property type="component" value="Unassembled WGS sequence"/>
</dbReference>
<feature type="domain" description="Glycosyl transferase family 1" evidence="7">
    <location>
        <begin position="180"/>
        <end position="338"/>
    </location>
</feature>
<dbReference type="PANTHER" id="PTHR13615:SF3">
    <property type="entry name" value="GLYCOSYLTRANSFERASE-LIKE DOMAIN-CONTAINING PROTEIN 1"/>
    <property type="match status" value="1"/>
</dbReference>
<organism evidence="9 10">
    <name type="scientific">Candidatus Desulfacyla euxinica</name>
    <dbReference type="NCBI Taxonomy" id="2841693"/>
    <lineage>
        <taxon>Bacteria</taxon>
        <taxon>Deltaproteobacteria</taxon>
        <taxon>Candidatus Desulfacyla</taxon>
    </lineage>
</organism>
<evidence type="ECO:0000259" key="8">
    <source>
        <dbReference type="Pfam" id="PF12038"/>
    </source>
</evidence>
<dbReference type="GO" id="GO:0016438">
    <property type="term" value="F:tRNA-queuosine(34) beta-mannosyltransferase activity"/>
    <property type="evidence" value="ECO:0007669"/>
    <property type="project" value="UniProtKB-EC"/>
</dbReference>
<gene>
    <name evidence="9" type="ORF">H8E19_03970</name>
</gene>
<feature type="domain" description="tRNA-queuosine alpha-mannosyltransferase N-terminal" evidence="8">
    <location>
        <begin position="2"/>
        <end position="166"/>
    </location>
</feature>
<accession>A0A8J6T284</accession>
<keyword evidence="2" id="KW-0328">Glycosyltransferase</keyword>
<dbReference type="EMBL" id="JACNJD010000143">
    <property type="protein sequence ID" value="MBC8176540.1"/>
    <property type="molecule type" value="Genomic_DNA"/>
</dbReference>
<dbReference type="EC" id="2.4.1.110" evidence="4"/>
<evidence type="ECO:0000256" key="1">
    <source>
        <dbReference type="ARBA" id="ARBA00009481"/>
    </source>
</evidence>
<dbReference type="SUPFAM" id="SSF53756">
    <property type="entry name" value="UDP-Glycosyltransferase/glycogen phosphorylase"/>
    <property type="match status" value="1"/>
</dbReference>
<evidence type="ECO:0000313" key="9">
    <source>
        <dbReference type="EMBL" id="MBC8176540.1"/>
    </source>
</evidence>